<sequence length="182" mass="20891">MPKEWIDVADTAVKIGLGALITGVFTYLGVKTSHSSEKQKFMLEHKTKLLEQISDDVETYFRAFDSYIAMIAGITKHQKNNNEEGNDFSVKQKKSINERDQVLVEGWVYQKSAISRLRLVKANAAVKAVEKFYSLEKELRDRIVFDKEVPTYNEVVDLRKRVGDQKKEVHKALADFYDGLQT</sequence>
<organism evidence="1 2">
    <name type="scientific">Pseudoalteromonas spongiae</name>
    <dbReference type="NCBI Taxonomy" id="298657"/>
    <lineage>
        <taxon>Bacteria</taxon>
        <taxon>Pseudomonadati</taxon>
        <taxon>Pseudomonadota</taxon>
        <taxon>Gammaproteobacteria</taxon>
        <taxon>Alteromonadales</taxon>
        <taxon>Pseudoalteromonadaceae</taxon>
        <taxon>Pseudoalteromonas</taxon>
    </lineage>
</organism>
<dbReference type="EMBL" id="JBAWKS010000001">
    <property type="protein sequence ID" value="MEI4550187.1"/>
    <property type="molecule type" value="Genomic_DNA"/>
</dbReference>
<keyword evidence="2" id="KW-1185">Reference proteome</keyword>
<accession>A0ABU8ET89</accession>
<evidence type="ECO:0000313" key="1">
    <source>
        <dbReference type="EMBL" id="MEI4550187.1"/>
    </source>
</evidence>
<dbReference type="Proteomes" id="UP001382455">
    <property type="component" value="Unassembled WGS sequence"/>
</dbReference>
<reference evidence="1 2" key="1">
    <citation type="submission" date="2023-12" db="EMBL/GenBank/DDBJ databases">
        <title>Friends and Foes: Symbiotic and Algicidal bacterial influence on Karenia brevis blooms.</title>
        <authorList>
            <person name="Fei C."/>
            <person name="Mohamed A.R."/>
            <person name="Booker A."/>
            <person name="Arshad M."/>
            <person name="Klass S."/>
            <person name="Ahn S."/>
            <person name="Gilbert P.M."/>
            <person name="Heil C.A."/>
            <person name="Martinez J.M."/>
            <person name="Amin S.A."/>
        </authorList>
    </citation>
    <scope>NUCLEOTIDE SEQUENCE [LARGE SCALE GENOMIC DNA]</scope>
    <source>
        <strain evidence="1 2">CE15</strain>
    </source>
</reference>
<comment type="caution">
    <text evidence="1">The sequence shown here is derived from an EMBL/GenBank/DDBJ whole genome shotgun (WGS) entry which is preliminary data.</text>
</comment>
<protein>
    <submittedName>
        <fullName evidence="1">Uncharacterized protein</fullName>
    </submittedName>
</protein>
<name>A0ABU8ET89_9GAMM</name>
<evidence type="ECO:0000313" key="2">
    <source>
        <dbReference type="Proteomes" id="UP001382455"/>
    </source>
</evidence>
<gene>
    <name evidence="1" type="ORF">WAE96_10965</name>
</gene>
<proteinExistence type="predicted"/>
<dbReference type="RefSeq" id="WP_336435464.1">
    <property type="nucleotide sequence ID" value="NZ_JBAWKS010000001.1"/>
</dbReference>